<dbReference type="PANTHER" id="PTHR45628:SF1">
    <property type="entry name" value="VOLTAGE-DEPENDENT CALCIUM CHANNEL TYPE D SUBUNIT ALPHA-1"/>
    <property type="match status" value="1"/>
</dbReference>
<evidence type="ECO:0000313" key="15">
    <source>
        <dbReference type="Proteomes" id="UP001626550"/>
    </source>
</evidence>
<comment type="caution">
    <text evidence="14">The sequence shown here is derived from an EMBL/GenBank/DDBJ whole genome shotgun (WGS) entry which is preliminary data.</text>
</comment>
<evidence type="ECO:0000256" key="8">
    <source>
        <dbReference type="ARBA" id="ARBA00022989"/>
    </source>
</evidence>
<keyword evidence="9" id="KW-0406">Ion transport</keyword>
<keyword evidence="10 12" id="KW-0472">Membrane</keyword>
<proteinExistence type="predicted"/>
<keyword evidence="5 12" id="KW-0812">Transmembrane</keyword>
<dbReference type="Proteomes" id="UP001626550">
    <property type="component" value="Unassembled WGS sequence"/>
</dbReference>
<name>A0ABD2Q3N0_9PLAT</name>
<keyword evidence="4" id="KW-0107">Calcium channel</keyword>
<organism evidence="14 15">
    <name type="scientific">Cichlidogyrus casuarinus</name>
    <dbReference type="NCBI Taxonomy" id="1844966"/>
    <lineage>
        <taxon>Eukaryota</taxon>
        <taxon>Metazoa</taxon>
        <taxon>Spiralia</taxon>
        <taxon>Lophotrochozoa</taxon>
        <taxon>Platyhelminthes</taxon>
        <taxon>Monogenea</taxon>
        <taxon>Monopisthocotylea</taxon>
        <taxon>Dactylogyridea</taxon>
        <taxon>Ancyrocephalidae</taxon>
        <taxon>Cichlidogyrus</taxon>
    </lineage>
</organism>
<dbReference type="InterPro" id="IPR005821">
    <property type="entry name" value="Ion_trans_dom"/>
</dbReference>
<dbReference type="PANTHER" id="PTHR45628">
    <property type="entry name" value="VOLTAGE-DEPENDENT CALCIUM CHANNEL TYPE A SUBUNIT ALPHA-1"/>
    <property type="match status" value="1"/>
</dbReference>
<keyword evidence="6" id="KW-0106">Calcium</keyword>
<comment type="subcellular location">
    <subcellularLocation>
        <location evidence="1">Membrane</location>
        <topology evidence="1">Multi-pass membrane protein</topology>
    </subcellularLocation>
</comment>
<evidence type="ECO:0000256" key="10">
    <source>
        <dbReference type="ARBA" id="ARBA00023136"/>
    </source>
</evidence>
<evidence type="ECO:0000256" key="11">
    <source>
        <dbReference type="ARBA" id="ARBA00023303"/>
    </source>
</evidence>
<dbReference type="GO" id="GO:0034702">
    <property type="term" value="C:monoatomic ion channel complex"/>
    <property type="evidence" value="ECO:0007669"/>
    <property type="project" value="UniProtKB-KW"/>
</dbReference>
<evidence type="ECO:0000256" key="3">
    <source>
        <dbReference type="ARBA" id="ARBA00022568"/>
    </source>
</evidence>
<feature type="transmembrane region" description="Helical" evidence="12">
    <location>
        <begin position="45"/>
        <end position="63"/>
    </location>
</feature>
<reference evidence="14 15" key="1">
    <citation type="submission" date="2024-11" db="EMBL/GenBank/DDBJ databases">
        <title>Adaptive evolution of stress response genes in parasites aligns with host niche diversity.</title>
        <authorList>
            <person name="Hahn C."/>
            <person name="Resl P."/>
        </authorList>
    </citation>
    <scope>NUCLEOTIDE SEQUENCE [LARGE SCALE GENOMIC DNA]</scope>
    <source>
        <strain evidence="14">EGGRZ-B1_66</strain>
        <tissue evidence="14">Body</tissue>
    </source>
</reference>
<gene>
    <name evidence="14" type="primary">CACNA1C_2</name>
    <name evidence="14" type="ORF">Ciccas_007391</name>
</gene>
<sequence>MVFDSQPEAYTKALDYLNIIFTTVFTVEFVLKFTAFGFKNYFIDTFNFVDFVIVVGSFVDIAMNNKVEMTGENI</sequence>
<evidence type="ECO:0000256" key="1">
    <source>
        <dbReference type="ARBA" id="ARBA00004141"/>
    </source>
</evidence>
<dbReference type="GO" id="GO:0005245">
    <property type="term" value="F:voltage-gated calcium channel activity"/>
    <property type="evidence" value="ECO:0007669"/>
    <property type="project" value="UniProtKB-ARBA"/>
</dbReference>
<evidence type="ECO:0000256" key="12">
    <source>
        <dbReference type="SAM" id="Phobius"/>
    </source>
</evidence>
<keyword evidence="8 12" id="KW-1133">Transmembrane helix</keyword>
<dbReference type="SUPFAM" id="SSF81324">
    <property type="entry name" value="Voltage-gated potassium channels"/>
    <property type="match status" value="1"/>
</dbReference>
<dbReference type="AlphaFoldDB" id="A0ABD2Q3N0"/>
<keyword evidence="11" id="KW-0407">Ion channel</keyword>
<protein>
    <submittedName>
        <fullName evidence="14">Voltage-dependent L-type calcium channel subunit alpha-1C</fullName>
    </submittedName>
</protein>
<dbReference type="InterPro" id="IPR050599">
    <property type="entry name" value="VDCC_alpha-1_subunit"/>
</dbReference>
<evidence type="ECO:0000256" key="7">
    <source>
        <dbReference type="ARBA" id="ARBA00022882"/>
    </source>
</evidence>
<evidence type="ECO:0000256" key="2">
    <source>
        <dbReference type="ARBA" id="ARBA00022448"/>
    </source>
</evidence>
<evidence type="ECO:0000256" key="9">
    <source>
        <dbReference type="ARBA" id="ARBA00023065"/>
    </source>
</evidence>
<evidence type="ECO:0000313" key="14">
    <source>
        <dbReference type="EMBL" id="KAL3313998.1"/>
    </source>
</evidence>
<accession>A0ABD2Q3N0</accession>
<dbReference type="Gene3D" id="1.20.120.350">
    <property type="entry name" value="Voltage-gated potassium channels. Chain C"/>
    <property type="match status" value="1"/>
</dbReference>
<feature type="domain" description="Ion transport" evidence="13">
    <location>
        <begin position="5"/>
        <end position="66"/>
    </location>
</feature>
<evidence type="ECO:0000256" key="5">
    <source>
        <dbReference type="ARBA" id="ARBA00022692"/>
    </source>
</evidence>
<feature type="transmembrane region" description="Helical" evidence="12">
    <location>
        <begin position="16"/>
        <end position="38"/>
    </location>
</feature>
<evidence type="ECO:0000256" key="4">
    <source>
        <dbReference type="ARBA" id="ARBA00022673"/>
    </source>
</evidence>
<evidence type="ECO:0000259" key="13">
    <source>
        <dbReference type="Pfam" id="PF00520"/>
    </source>
</evidence>
<dbReference type="InterPro" id="IPR027359">
    <property type="entry name" value="Volt_channel_dom_sf"/>
</dbReference>
<evidence type="ECO:0000256" key="6">
    <source>
        <dbReference type="ARBA" id="ARBA00022837"/>
    </source>
</evidence>
<dbReference type="Pfam" id="PF00520">
    <property type="entry name" value="Ion_trans"/>
    <property type="match status" value="1"/>
</dbReference>
<dbReference type="EMBL" id="JBJKFK010001127">
    <property type="protein sequence ID" value="KAL3313998.1"/>
    <property type="molecule type" value="Genomic_DNA"/>
</dbReference>
<keyword evidence="15" id="KW-1185">Reference proteome</keyword>
<keyword evidence="2" id="KW-0813">Transport</keyword>
<keyword evidence="7" id="KW-0851">Voltage-gated channel</keyword>
<keyword evidence="3" id="KW-0109">Calcium transport</keyword>